<keyword evidence="2" id="KW-1185">Reference proteome</keyword>
<evidence type="ECO:0000313" key="2">
    <source>
        <dbReference type="Proteomes" id="UP001187734"/>
    </source>
</evidence>
<name>A0AAE8MM21_9HYPO</name>
<evidence type="ECO:0000313" key="1">
    <source>
        <dbReference type="EMBL" id="SPJ90975.1"/>
    </source>
</evidence>
<protein>
    <submittedName>
        <fullName evidence="1">Uncharacterized protein</fullName>
    </submittedName>
</protein>
<dbReference type="Proteomes" id="UP001187734">
    <property type="component" value="Unassembled WGS sequence"/>
</dbReference>
<comment type="caution">
    <text evidence="1">The sequence shown here is derived from an EMBL/GenBank/DDBJ whole genome shotgun (WGS) entry which is preliminary data.</text>
</comment>
<proteinExistence type="predicted"/>
<dbReference type="EMBL" id="ONZP01000796">
    <property type="protein sequence ID" value="SPJ90975.1"/>
    <property type="molecule type" value="Genomic_DNA"/>
</dbReference>
<gene>
    <name evidence="1" type="ORF">FTOL_13377</name>
</gene>
<sequence length="22" mass="2393">MSSKIVSLPFGLAFWDDVLGPI</sequence>
<accession>A0AAE8MM21</accession>
<reference evidence="1" key="1">
    <citation type="submission" date="2018-03" db="EMBL/GenBank/DDBJ databases">
        <authorList>
            <person name="Guldener U."/>
        </authorList>
    </citation>
    <scope>NUCLEOTIDE SEQUENCE</scope>
</reference>
<dbReference type="AlphaFoldDB" id="A0AAE8MM21"/>
<organism evidence="1 2">
    <name type="scientific">Fusarium torulosum</name>
    <dbReference type="NCBI Taxonomy" id="33205"/>
    <lineage>
        <taxon>Eukaryota</taxon>
        <taxon>Fungi</taxon>
        <taxon>Dikarya</taxon>
        <taxon>Ascomycota</taxon>
        <taxon>Pezizomycotina</taxon>
        <taxon>Sordariomycetes</taxon>
        <taxon>Hypocreomycetidae</taxon>
        <taxon>Hypocreales</taxon>
        <taxon>Nectriaceae</taxon>
        <taxon>Fusarium</taxon>
    </lineage>
</organism>